<dbReference type="SMART" id="SM00857">
    <property type="entry name" value="Resolvase"/>
    <property type="match status" value="1"/>
</dbReference>
<evidence type="ECO:0000256" key="2">
    <source>
        <dbReference type="ARBA" id="ARBA00023125"/>
    </source>
</evidence>
<dbReference type="SUPFAM" id="SSF53041">
    <property type="entry name" value="Resolvase-like"/>
    <property type="match status" value="1"/>
</dbReference>
<reference evidence="6 7" key="1">
    <citation type="journal article" date="2024" name="BMC Genomics">
        <title>De novo assembly and annotation of Popillia japonica's genome with initial clues to its potential as an invasive pest.</title>
        <authorList>
            <person name="Cucini C."/>
            <person name="Boschi S."/>
            <person name="Funari R."/>
            <person name="Cardaioli E."/>
            <person name="Iannotti N."/>
            <person name="Marturano G."/>
            <person name="Paoli F."/>
            <person name="Bruttini M."/>
            <person name="Carapelli A."/>
            <person name="Frati F."/>
            <person name="Nardi F."/>
        </authorList>
    </citation>
    <scope>NUCLEOTIDE SEQUENCE [LARGE SCALE GENOMIC DNA]</scope>
    <source>
        <strain evidence="6">DMR45628</strain>
    </source>
</reference>
<keyword evidence="2" id="KW-0238">DNA-binding</keyword>
<evidence type="ECO:0000313" key="7">
    <source>
        <dbReference type="Proteomes" id="UP001458880"/>
    </source>
</evidence>
<evidence type="ECO:0000256" key="1">
    <source>
        <dbReference type="ARBA" id="ARBA00022908"/>
    </source>
</evidence>
<dbReference type="GO" id="GO:0000150">
    <property type="term" value="F:DNA strand exchange activity"/>
    <property type="evidence" value="ECO:0007669"/>
    <property type="project" value="InterPro"/>
</dbReference>
<gene>
    <name evidence="6" type="ORF">QE152_g38960</name>
</gene>
<dbReference type="Pfam" id="PF13408">
    <property type="entry name" value="Zn_ribbon_recom"/>
    <property type="match status" value="1"/>
</dbReference>
<keyword evidence="1" id="KW-0229">DNA integration</keyword>
<dbReference type="Gene3D" id="3.40.50.1390">
    <property type="entry name" value="Resolvase, N-terminal catalytic domain"/>
    <property type="match status" value="1"/>
</dbReference>
<evidence type="ECO:0000256" key="3">
    <source>
        <dbReference type="ARBA" id="ARBA00023172"/>
    </source>
</evidence>
<accession>A0AAW1HW58</accession>
<evidence type="ECO:0000259" key="5">
    <source>
        <dbReference type="PROSITE" id="PS51737"/>
    </source>
</evidence>
<dbReference type="InterPro" id="IPR036162">
    <property type="entry name" value="Resolvase-like_N_sf"/>
</dbReference>
<protein>
    <submittedName>
        <fullName evidence="6">Resolvase, N terminal domain</fullName>
    </submittedName>
</protein>
<dbReference type="InterPro" id="IPR025827">
    <property type="entry name" value="Zn_ribbon_recom_dom"/>
</dbReference>
<dbReference type="InterPro" id="IPR038109">
    <property type="entry name" value="DNA_bind_recomb_sf"/>
</dbReference>
<proteinExistence type="predicted"/>
<comment type="caution">
    <text evidence="6">The sequence shown here is derived from an EMBL/GenBank/DDBJ whole genome shotgun (WGS) entry which is preliminary data.</text>
</comment>
<dbReference type="InterPro" id="IPR006119">
    <property type="entry name" value="Resolv_N"/>
</dbReference>
<dbReference type="Pfam" id="PF00239">
    <property type="entry name" value="Resolvase"/>
    <property type="match status" value="1"/>
</dbReference>
<dbReference type="GO" id="GO:0015074">
    <property type="term" value="P:DNA integration"/>
    <property type="evidence" value="ECO:0007669"/>
    <property type="project" value="UniProtKB-KW"/>
</dbReference>
<organism evidence="6 7">
    <name type="scientific">Popillia japonica</name>
    <name type="common">Japanese beetle</name>
    <dbReference type="NCBI Taxonomy" id="7064"/>
    <lineage>
        <taxon>Eukaryota</taxon>
        <taxon>Metazoa</taxon>
        <taxon>Ecdysozoa</taxon>
        <taxon>Arthropoda</taxon>
        <taxon>Hexapoda</taxon>
        <taxon>Insecta</taxon>
        <taxon>Pterygota</taxon>
        <taxon>Neoptera</taxon>
        <taxon>Endopterygota</taxon>
        <taxon>Coleoptera</taxon>
        <taxon>Polyphaga</taxon>
        <taxon>Scarabaeiformia</taxon>
        <taxon>Scarabaeidae</taxon>
        <taxon>Rutelinae</taxon>
        <taxon>Popillia</taxon>
    </lineage>
</organism>
<dbReference type="InterPro" id="IPR006118">
    <property type="entry name" value="Recombinase_CS"/>
</dbReference>
<dbReference type="PANTHER" id="PTHR30461">
    <property type="entry name" value="DNA-INVERTASE FROM LAMBDOID PROPHAGE"/>
    <property type="match status" value="1"/>
</dbReference>
<evidence type="ECO:0000259" key="4">
    <source>
        <dbReference type="PROSITE" id="PS51736"/>
    </source>
</evidence>
<dbReference type="AlphaFoldDB" id="A0AAW1HW58"/>
<dbReference type="CDD" id="cd00338">
    <property type="entry name" value="Ser_Recombinase"/>
    <property type="match status" value="1"/>
</dbReference>
<keyword evidence="7" id="KW-1185">Reference proteome</keyword>
<dbReference type="InterPro" id="IPR050639">
    <property type="entry name" value="SSR_resolvase"/>
</dbReference>
<name>A0AAW1HW58_POPJA</name>
<dbReference type="PANTHER" id="PTHR30461:SF23">
    <property type="entry name" value="DNA RECOMBINASE-RELATED"/>
    <property type="match status" value="1"/>
</dbReference>
<dbReference type="PROSITE" id="PS51737">
    <property type="entry name" value="RECOMBINASE_DNA_BIND"/>
    <property type="match status" value="1"/>
</dbReference>
<sequence>MIKKETGIIKVAKYIRVSTDRQAKAGDSLREQDETLTEYINKNERMILSNTYIDDGISGQKLDRDDFSRLMKDVKADNIDLIVFTKLDRWFRSLRHYLNTQAILEAHSVSWTAVSQPFFDTTTAHGRASQPFFDTTTAHGRAFVAQSMTWAELEAQNDSERILSVFENKVKNGEVISGSVPFGYSIKEKSLVPNEDAEKVAKLFERYLADPNVRALQRYAESELGTIRSHRQLRRTIRDAKYKGEFRGNPSYCQPLVSVEVWEECNRLLSRNQKANKSYDYVFAGLVQCADCGRMMSAATTVRRRNNKKKKPKTGEGGDSMYYKYPGYRCQARISKRKCINAKYYFEATLEKHVLGRAKDTLKKNQFWRSFIDVIILDNNHNMEIKFL</sequence>
<dbReference type="GO" id="GO:0003677">
    <property type="term" value="F:DNA binding"/>
    <property type="evidence" value="ECO:0007669"/>
    <property type="project" value="UniProtKB-KW"/>
</dbReference>
<dbReference type="PROSITE" id="PS51736">
    <property type="entry name" value="RECOMBINASES_3"/>
    <property type="match status" value="1"/>
</dbReference>
<dbReference type="InterPro" id="IPR011109">
    <property type="entry name" value="DNA_bind_recombinase_dom"/>
</dbReference>
<dbReference type="EMBL" id="JASPKY010000881">
    <property type="protein sequence ID" value="KAK9680624.1"/>
    <property type="molecule type" value="Genomic_DNA"/>
</dbReference>
<dbReference type="Proteomes" id="UP001458880">
    <property type="component" value="Unassembled WGS sequence"/>
</dbReference>
<feature type="domain" description="Recombinase" evidence="5">
    <location>
        <begin position="181"/>
        <end position="275"/>
    </location>
</feature>
<keyword evidence="3" id="KW-0233">DNA recombination</keyword>
<dbReference type="PROSITE" id="PS00397">
    <property type="entry name" value="RECOMBINASES_1"/>
    <property type="match status" value="1"/>
</dbReference>
<evidence type="ECO:0000313" key="6">
    <source>
        <dbReference type="EMBL" id="KAK9680624.1"/>
    </source>
</evidence>
<dbReference type="Gene3D" id="3.90.1750.20">
    <property type="entry name" value="Putative Large Serine Recombinase, Chain B, Domain 2"/>
    <property type="match status" value="1"/>
</dbReference>
<feature type="domain" description="Resolvase/invertase-type recombinase catalytic" evidence="4">
    <location>
        <begin position="10"/>
        <end position="173"/>
    </location>
</feature>